<dbReference type="PROSITE" id="PS50404">
    <property type="entry name" value="GST_NTER"/>
    <property type="match status" value="1"/>
</dbReference>
<comment type="caution">
    <text evidence="3">The sequence shown here is derived from an EMBL/GenBank/DDBJ whole genome shotgun (WGS) entry which is preliminary data.</text>
</comment>
<dbReference type="Gene3D" id="1.20.1050.10">
    <property type="match status" value="1"/>
</dbReference>
<dbReference type="InterPro" id="IPR040079">
    <property type="entry name" value="Glutathione_S-Trfase"/>
</dbReference>
<dbReference type="InterPro" id="IPR004046">
    <property type="entry name" value="GST_C"/>
</dbReference>
<dbReference type="InterPro" id="IPR004045">
    <property type="entry name" value="Glutathione_S-Trfase_N"/>
</dbReference>
<dbReference type="SFLD" id="SFLDG00358">
    <property type="entry name" value="Main_(cytGST)"/>
    <property type="match status" value="1"/>
</dbReference>
<dbReference type="Pfam" id="PF13409">
    <property type="entry name" value="GST_N_2"/>
    <property type="match status" value="1"/>
</dbReference>
<dbReference type="InterPro" id="IPR036282">
    <property type="entry name" value="Glutathione-S-Trfase_C_sf"/>
</dbReference>
<dbReference type="SUPFAM" id="SSF47616">
    <property type="entry name" value="GST C-terminal domain-like"/>
    <property type="match status" value="1"/>
</dbReference>
<reference evidence="3 4" key="1">
    <citation type="journal article" date="2021" name="Int. J. Syst. Evol. Microbiol.">
        <title>Steroidobacter gossypii sp. nov., isolated from soil of cotton cropping field.</title>
        <authorList>
            <person name="Huang R."/>
            <person name="Yang S."/>
            <person name="Zhen C."/>
            <person name="Liu W."/>
        </authorList>
    </citation>
    <scope>NUCLEOTIDE SEQUENCE [LARGE SCALE GENOMIC DNA]</scope>
    <source>
        <strain evidence="3 4">S1-65</strain>
    </source>
</reference>
<dbReference type="PANTHER" id="PTHR44051">
    <property type="entry name" value="GLUTATHIONE S-TRANSFERASE-RELATED"/>
    <property type="match status" value="1"/>
</dbReference>
<protein>
    <submittedName>
        <fullName evidence="3">Glutathione S-transferase family protein</fullName>
    </submittedName>
</protein>
<evidence type="ECO:0000259" key="2">
    <source>
        <dbReference type="PROSITE" id="PS50405"/>
    </source>
</evidence>
<dbReference type="Proteomes" id="UP000661077">
    <property type="component" value="Unassembled WGS sequence"/>
</dbReference>
<dbReference type="Pfam" id="PF00043">
    <property type="entry name" value="GST_C"/>
    <property type="match status" value="1"/>
</dbReference>
<dbReference type="InterPro" id="IPR010987">
    <property type="entry name" value="Glutathione-S-Trfase_C-like"/>
</dbReference>
<keyword evidence="4" id="KW-1185">Reference proteome</keyword>
<feature type="domain" description="GST C-terminal" evidence="2">
    <location>
        <begin position="88"/>
        <end position="215"/>
    </location>
</feature>
<dbReference type="PANTHER" id="PTHR44051:SF8">
    <property type="entry name" value="GLUTATHIONE S-TRANSFERASE GSTA"/>
    <property type="match status" value="1"/>
</dbReference>
<proteinExistence type="predicted"/>
<organism evidence="3 4">
    <name type="scientific">Steroidobacter gossypii</name>
    <dbReference type="NCBI Taxonomy" id="2805490"/>
    <lineage>
        <taxon>Bacteria</taxon>
        <taxon>Pseudomonadati</taxon>
        <taxon>Pseudomonadota</taxon>
        <taxon>Gammaproteobacteria</taxon>
        <taxon>Steroidobacterales</taxon>
        <taxon>Steroidobacteraceae</taxon>
        <taxon>Steroidobacter</taxon>
    </lineage>
</organism>
<gene>
    <name evidence="3" type="ORF">JM946_28255</name>
</gene>
<dbReference type="InterPro" id="IPR036249">
    <property type="entry name" value="Thioredoxin-like_sf"/>
</dbReference>
<dbReference type="RefSeq" id="WP_203170813.1">
    <property type="nucleotide sequence ID" value="NZ_JAEVLS010000009.1"/>
</dbReference>
<evidence type="ECO:0000313" key="3">
    <source>
        <dbReference type="EMBL" id="MBM0108642.1"/>
    </source>
</evidence>
<dbReference type="PROSITE" id="PS50405">
    <property type="entry name" value="GST_CTER"/>
    <property type="match status" value="1"/>
</dbReference>
<dbReference type="SUPFAM" id="SSF52833">
    <property type="entry name" value="Thioredoxin-like"/>
    <property type="match status" value="1"/>
</dbReference>
<evidence type="ECO:0000313" key="4">
    <source>
        <dbReference type="Proteomes" id="UP000661077"/>
    </source>
</evidence>
<name>A0ABS1X5Y3_9GAMM</name>
<dbReference type="EMBL" id="JAEVLS010000009">
    <property type="protein sequence ID" value="MBM0108642.1"/>
    <property type="molecule type" value="Genomic_DNA"/>
</dbReference>
<feature type="domain" description="GST N-terminal" evidence="1">
    <location>
        <begin position="1"/>
        <end position="82"/>
    </location>
</feature>
<dbReference type="SFLD" id="SFLDS00019">
    <property type="entry name" value="Glutathione_Transferase_(cytos"/>
    <property type="match status" value="1"/>
</dbReference>
<dbReference type="Gene3D" id="3.40.30.10">
    <property type="entry name" value="Glutaredoxin"/>
    <property type="match status" value="1"/>
</dbReference>
<evidence type="ECO:0000259" key="1">
    <source>
        <dbReference type="PROSITE" id="PS50404"/>
    </source>
</evidence>
<sequence length="233" mass="26017">MEPVLLYGVPQGCSFGSIVALEWLGQPYRLCRIRMTEDSRSDRYAKINPHGKTPALLLEDGRVLTESAAILQHIAARGIESGLGFAQGTREFDFFNQRLAFLTTTFFASFGPLWHAYMMEGNPRAQEVLRETGREWVADAHLKLESMLAGSDWLAGPRRTPADAYFIGLARWGTYHRVVEPGAYPRVQRFIDRLEADPAVIFAHAIEDERPAASSGGFRGHVSLEELLPRLAA</sequence>
<accession>A0ABS1X5Y3</accession>
<dbReference type="CDD" id="cd03057">
    <property type="entry name" value="GST_N_Beta"/>
    <property type="match status" value="1"/>
</dbReference>